<dbReference type="Proteomes" id="UP000053562">
    <property type="component" value="Unassembled WGS sequence"/>
</dbReference>
<evidence type="ECO:0008006" key="4">
    <source>
        <dbReference type="Google" id="ProtNLM"/>
    </source>
</evidence>
<gene>
    <name evidence="2" type="ORF">PVIIG_04421</name>
</gene>
<evidence type="ECO:0000256" key="1">
    <source>
        <dbReference type="SAM" id="SignalP"/>
    </source>
</evidence>
<protein>
    <recommendedName>
        <fullName evidence="4">Translocon component PTEX88</fullName>
    </recommendedName>
</protein>
<dbReference type="EMBL" id="KQ234275">
    <property type="protein sequence ID" value="KMZ80636.1"/>
    <property type="molecule type" value="Genomic_DNA"/>
</dbReference>
<evidence type="ECO:0000313" key="2">
    <source>
        <dbReference type="EMBL" id="KMZ80636.1"/>
    </source>
</evidence>
<evidence type="ECO:0000313" key="3">
    <source>
        <dbReference type="Proteomes" id="UP000053562"/>
    </source>
</evidence>
<accession>A0A0J9SD92</accession>
<organism evidence="2 3">
    <name type="scientific">Plasmodium vivax India VII</name>
    <dbReference type="NCBI Taxonomy" id="1077284"/>
    <lineage>
        <taxon>Eukaryota</taxon>
        <taxon>Sar</taxon>
        <taxon>Alveolata</taxon>
        <taxon>Apicomplexa</taxon>
        <taxon>Aconoidasida</taxon>
        <taxon>Haemosporida</taxon>
        <taxon>Plasmodiidae</taxon>
        <taxon>Plasmodium</taxon>
        <taxon>Plasmodium (Plasmodium)</taxon>
    </lineage>
</organism>
<feature type="signal peptide" evidence="1">
    <location>
        <begin position="1"/>
        <end position="19"/>
    </location>
</feature>
<dbReference type="AlphaFoldDB" id="A0A0J9SD92"/>
<name>A0A0J9SD92_PLAVI</name>
<reference evidence="2 3" key="1">
    <citation type="submission" date="2011-08" db="EMBL/GenBank/DDBJ databases">
        <title>The Genome Sequence of Plasmodium vivax India VII.</title>
        <authorList>
            <consortium name="The Broad Institute Genome Sequencing Platform"/>
            <consortium name="The Broad Institute Genome Sequencing Center for Infectious Disease"/>
            <person name="Neafsey D."/>
            <person name="Carlton J."/>
            <person name="Barnwell J."/>
            <person name="Collins W."/>
            <person name="Escalante A."/>
            <person name="Mullikin J."/>
            <person name="Saul A."/>
            <person name="Guigo R."/>
            <person name="Camara F."/>
            <person name="Young S.K."/>
            <person name="Zeng Q."/>
            <person name="Gargeya S."/>
            <person name="Fitzgerald M."/>
            <person name="Haas B."/>
            <person name="Abouelleil A."/>
            <person name="Alvarado L."/>
            <person name="Arachchi H.M."/>
            <person name="Berlin A."/>
            <person name="Brown A."/>
            <person name="Chapman S.B."/>
            <person name="Chen Z."/>
            <person name="Dunbar C."/>
            <person name="Freedman E."/>
            <person name="Gearin G."/>
            <person name="Gellesch M."/>
            <person name="Goldberg J."/>
            <person name="Griggs A."/>
            <person name="Gujja S."/>
            <person name="Heiman D."/>
            <person name="Howarth C."/>
            <person name="Larson L."/>
            <person name="Lui A."/>
            <person name="MacDonald P.J.P."/>
            <person name="Montmayeur A."/>
            <person name="Murphy C."/>
            <person name="Neiman D."/>
            <person name="Pearson M."/>
            <person name="Priest M."/>
            <person name="Roberts A."/>
            <person name="Saif S."/>
            <person name="Shea T."/>
            <person name="Shenoy N."/>
            <person name="Sisk P."/>
            <person name="Stolte C."/>
            <person name="Sykes S."/>
            <person name="Wortman J."/>
            <person name="Nusbaum C."/>
            <person name="Birren B."/>
        </authorList>
    </citation>
    <scope>NUCLEOTIDE SEQUENCE [LARGE SCALE GENOMIC DNA]</scope>
    <source>
        <strain evidence="2 3">India VII</strain>
    </source>
</reference>
<sequence length="750" mass="85962">MAVLLLLLLLGLAAPLARSTNQYSIKHTGDLVLTNQLNSLVNARVVPNEKTFGLEVNKVINFPVNCIPHSAVDYNAGRKKKPIYFVKHEFKSSLHLYKNNVNLMALNFPDKFYIVGIAANNGFILMITDVDLYKIDLKKKKISVLNVISQKHANIMNNKEMFFTGVVADSKENHFFIISAIKQNYFILHVKYNEENDYVEVINVIETVNGKQLRVLNGLTVVDDRLFITENAESVFRLTLNRSNNSVQAKKLHTFSSGDKIIGLSVNVMPDQEDPNSTRDYLIVNVKHVANDKPSSEGKLFLMSVKKDDSVDVYTVLDLYSKDLNSLYFTIYDAHLVTEGEEYERGSLTKELNNNKAKFLNLDSATTSNATTDSEAEKAEKKRKEEDAKYKLTLLWTNSYNCTVNKGVIDLRNVKTVGSGKEGKMMPFVSVTNQYALAPHVTSASSCSGKERLFKDMCYYDAVNNYVSVLNKADEYNEHYSGNFLFDGLKDFIAFDYKSHMDVHVLTYPLNNTVYVHVEKTNLTINLPKPFGLCMDTYNSTENNVIVYITGNDDAQNYVNRCVIKKAEQSYQCYNVYRKKNESNEYFQHLSFITFEESSGNRMNYIYVTNNKTNIYKLTKQNEKWIFEEWLNLDDPNQRVGPITTSVNYFFAKKNVIDNFVRKYPQSKLLAKFQQPKEEDLHITEDGYIFLTTSHTIIFVSNNDSYGQDSGASIHFYTSILKEKYYQSFAVDSIVFNIENSSRFSYYLDQ</sequence>
<dbReference type="OrthoDB" id="391178at2759"/>
<keyword evidence="1" id="KW-0732">Signal</keyword>
<feature type="chain" id="PRO_5005322434" description="Translocon component PTEX88" evidence="1">
    <location>
        <begin position="20"/>
        <end position="750"/>
    </location>
</feature>
<proteinExistence type="predicted"/>